<sequence length="190" mass="20708">MNRDVFWSPAAGVGIESLHLIEDSAGVAAEGVVVGSVDGTSFRARYEVECDRRYHTRRVDVTTLGQEPESMTLRADGEGRWTDGRGAEVSALRGCIDVDISATPFSNTLPIRRLELGQNESAEVQVAYISVPELRVEAASQRYTCLDPIDEDGGRYRYESVSSGFTAELPVDSDGLVVDYPGLFDRVSPS</sequence>
<dbReference type="Pfam" id="PF06475">
    <property type="entry name" value="Glycolipid_bind"/>
    <property type="match status" value="1"/>
</dbReference>
<dbReference type="RefSeq" id="WP_379699659.1">
    <property type="nucleotide sequence ID" value="NZ_JBHSXH010000015.1"/>
</dbReference>
<dbReference type="AlphaFoldDB" id="A0ABD5U634"/>
<proteinExistence type="predicted"/>
<accession>A0ABD5U634</accession>
<dbReference type="Proteomes" id="UP001596408">
    <property type="component" value="Unassembled WGS sequence"/>
</dbReference>
<comment type="caution">
    <text evidence="1">The sequence shown here is derived from an EMBL/GenBank/DDBJ whole genome shotgun (WGS) entry which is preliminary data.</text>
</comment>
<evidence type="ECO:0000313" key="1">
    <source>
        <dbReference type="EMBL" id="MFC6827157.1"/>
    </source>
</evidence>
<dbReference type="InterPro" id="IPR009467">
    <property type="entry name" value="Glycolipid-bd_prot_put"/>
</dbReference>
<reference evidence="1 2" key="1">
    <citation type="journal article" date="2019" name="Int. J. Syst. Evol. Microbiol.">
        <title>The Global Catalogue of Microorganisms (GCM) 10K type strain sequencing project: providing services to taxonomists for standard genome sequencing and annotation.</title>
        <authorList>
            <consortium name="The Broad Institute Genomics Platform"/>
            <consortium name="The Broad Institute Genome Sequencing Center for Infectious Disease"/>
            <person name="Wu L."/>
            <person name="Ma J."/>
        </authorList>
    </citation>
    <scope>NUCLEOTIDE SEQUENCE [LARGE SCALE GENOMIC DNA]</scope>
    <source>
        <strain evidence="1 2">YIM 94188</strain>
    </source>
</reference>
<name>A0ABD5U634_9EURY</name>
<organism evidence="1 2">
    <name type="scientific">Halopelagius fulvigenes</name>
    <dbReference type="NCBI Taxonomy" id="1198324"/>
    <lineage>
        <taxon>Archaea</taxon>
        <taxon>Methanobacteriati</taxon>
        <taxon>Methanobacteriota</taxon>
        <taxon>Stenosarchaea group</taxon>
        <taxon>Halobacteria</taxon>
        <taxon>Halobacteriales</taxon>
        <taxon>Haloferacaceae</taxon>
    </lineage>
</organism>
<dbReference type="EMBL" id="JBHSXH010000015">
    <property type="protein sequence ID" value="MFC6827157.1"/>
    <property type="molecule type" value="Genomic_DNA"/>
</dbReference>
<gene>
    <name evidence="1" type="ORF">ACFQEV_19450</name>
</gene>
<dbReference type="SUPFAM" id="SSF159275">
    <property type="entry name" value="PA1994-like"/>
    <property type="match status" value="1"/>
</dbReference>
<evidence type="ECO:0000313" key="2">
    <source>
        <dbReference type="Proteomes" id="UP001596408"/>
    </source>
</evidence>
<keyword evidence="2" id="KW-1185">Reference proteome</keyword>
<protein>
    <submittedName>
        <fullName evidence="1">Glycolipid-binding domain-containing protein</fullName>
    </submittedName>
</protein>